<dbReference type="CDD" id="cd00054">
    <property type="entry name" value="EGF_CA"/>
    <property type="match status" value="2"/>
</dbReference>
<dbReference type="Pfam" id="PF02210">
    <property type="entry name" value="Laminin_G_2"/>
    <property type="match status" value="1"/>
</dbReference>
<organism evidence="6 7">
    <name type="scientific">Armadillidium nasatum</name>
    <dbReference type="NCBI Taxonomy" id="96803"/>
    <lineage>
        <taxon>Eukaryota</taxon>
        <taxon>Metazoa</taxon>
        <taxon>Ecdysozoa</taxon>
        <taxon>Arthropoda</taxon>
        <taxon>Crustacea</taxon>
        <taxon>Multicrustacea</taxon>
        <taxon>Malacostraca</taxon>
        <taxon>Eumalacostraca</taxon>
        <taxon>Peracarida</taxon>
        <taxon>Isopoda</taxon>
        <taxon>Oniscidea</taxon>
        <taxon>Crinocheta</taxon>
        <taxon>Armadillidiidae</taxon>
        <taxon>Armadillidium</taxon>
    </lineage>
</organism>
<dbReference type="InterPro" id="IPR001791">
    <property type="entry name" value="Laminin_G"/>
</dbReference>
<reference evidence="6 7" key="1">
    <citation type="journal article" date="2019" name="PLoS Biol.">
        <title>Sex chromosomes control vertical transmission of feminizing Wolbachia symbionts in an isopod.</title>
        <authorList>
            <person name="Becking T."/>
            <person name="Chebbi M.A."/>
            <person name="Giraud I."/>
            <person name="Moumen B."/>
            <person name="Laverre T."/>
            <person name="Caubet Y."/>
            <person name="Peccoud J."/>
            <person name="Gilbert C."/>
            <person name="Cordaux R."/>
        </authorList>
    </citation>
    <scope>NUCLEOTIDE SEQUENCE [LARGE SCALE GENOMIC DNA]</scope>
    <source>
        <strain evidence="6">ANa2</strain>
        <tissue evidence="6">Whole body excluding digestive tract and cuticle</tissue>
    </source>
</reference>
<comment type="caution">
    <text evidence="6">The sequence shown here is derived from an EMBL/GenBank/DDBJ whole genome shotgun (WGS) entry which is preliminary data.</text>
</comment>
<dbReference type="AlphaFoldDB" id="A0A5N5SM83"/>
<dbReference type="EMBL" id="SEYY01022928">
    <property type="protein sequence ID" value="KAB7495185.1"/>
    <property type="molecule type" value="Genomic_DNA"/>
</dbReference>
<dbReference type="InterPro" id="IPR013320">
    <property type="entry name" value="ConA-like_dom_sf"/>
</dbReference>
<dbReference type="PANTHER" id="PTHR15036:SF49">
    <property type="entry name" value="AXOTACTIN"/>
    <property type="match status" value="1"/>
</dbReference>
<dbReference type="PROSITE" id="PS50026">
    <property type="entry name" value="EGF_3"/>
    <property type="match status" value="2"/>
</dbReference>
<dbReference type="SMART" id="SM00179">
    <property type="entry name" value="EGF_CA"/>
    <property type="match status" value="1"/>
</dbReference>
<evidence type="ECO:0000259" key="5">
    <source>
        <dbReference type="PROSITE" id="PS50026"/>
    </source>
</evidence>
<feature type="domain" description="EGF-like" evidence="5">
    <location>
        <begin position="785"/>
        <end position="830"/>
    </location>
</feature>
<keyword evidence="7" id="KW-1185">Reference proteome</keyword>
<dbReference type="SMART" id="SM00282">
    <property type="entry name" value="LamG"/>
    <property type="match status" value="1"/>
</dbReference>
<feature type="non-terminal residue" evidence="6">
    <location>
        <position position="937"/>
    </location>
</feature>
<feature type="domain" description="Laminin G" evidence="4">
    <location>
        <begin position="38"/>
        <end position="191"/>
    </location>
</feature>
<dbReference type="Gene3D" id="2.60.120.200">
    <property type="match status" value="3"/>
</dbReference>
<name>A0A5N5SM83_9CRUS</name>
<dbReference type="GO" id="GO:0048513">
    <property type="term" value="P:animal organ development"/>
    <property type="evidence" value="ECO:0007669"/>
    <property type="project" value="UniProtKB-ARBA"/>
</dbReference>
<evidence type="ECO:0000259" key="4">
    <source>
        <dbReference type="PROSITE" id="PS50025"/>
    </source>
</evidence>
<feature type="domain" description="Laminin G" evidence="4">
    <location>
        <begin position="587"/>
        <end position="789"/>
    </location>
</feature>
<dbReference type="SUPFAM" id="SSF49899">
    <property type="entry name" value="Concanavalin A-like lectins/glucanases"/>
    <property type="match status" value="3"/>
</dbReference>
<evidence type="ECO:0000256" key="2">
    <source>
        <dbReference type="PROSITE-ProRule" id="PRU00076"/>
    </source>
</evidence>
<dbReference type="SMART" id="SM00181">
    <property type="entry name" value="EGF"/>
    <property type="match status" value="2"/>
</dbReference>
<evidence type="ECO:0000313" key="7">
    <source>
        <dbReference type="Proteomes" id="UP000326759"/>
    </source>
</evidence>
<feature type="disulfide bond" evidence="3">
    <location>
        <begin position="762"/>
        <end position="789"/>
    </location>
</feature>
<dbReference type="GO" id="GO:0005509">
    <property type="term" value="F:calcium ion binding"/>
    <property type="evidence" value="ECO:0007669"/>
    <property type="project" value="InterPro"/>
</dbReference>
<keyword evidence="2" id="KW-0245">EGF-like domain</keyword>
<gene>
    <name evidence="6" type="primary">Nrx-IV_1</name>
    <name evidence="6" type="ORF">Anas_09552</name>
</gene>
<dbReference type="OrthoDB" id="5989513at2759"/>
<dbReference type="GO" id="GO:0016020">
    <property type="term" value="C:membrane"/>
    <property type="evidence" value="ECO:0007669"/>
    <property type="project" value="UniProtKB-SubCell"/>
</dbReference>
<evidence type="ECO:0000256" key="3">
    <source>
        <dbReference type="PROSITE-ProRule" id="PRU00122"/>
    </source>
</evidence>
<evidence type="ECO:0000313" key="6">
    <source>
        <dbReference type="EMBL" id="KAB7495185.1"/>
    </source>
</evidence>
<feature type="domain" description="EGF-like" evidence="5">
    <location>
        <begin position="543"/>
        <end position="580"/>
    </location>
</feature>
<dbReference type="InterPro" id="IPR001881">
    <property type="entry name" value="EGF-like_Ca-bd_dom"/>
</dbReference>
<dbReference type="PROSITE" id="PS50025">
    <property type="entry name" value="LAM_G_DOMAIN"/>
    <property type="match status" value="2"/>
</dbReference>
<evidence type="ECO:0000256" key="1">
    <source>
        <dbReference type="ARBA" id="ARBA00023157"/>
    </source>
</evidence>
<accession>A0A5N5SM83</accession>
<dbReference type="Gene3D" id="2.10.25.10">
    <property type="entry name" value="Laminin"/>
    <property type="match status" value="2"/>
</dbReference>
<protein>
    <submittedName>
        <fullName evidence="6">Neurexin-4</fullName>
    </submittedName>
</protein>
<keyword evidence="1 3" id="KW-1015">Disulfide bond</keyword>
<dbReference type="Proteomes" id="UP000326759">
    <property type="component" value="Unassembled WGS sequence"/>
</dbReference>
<dbReference type="InterPro" id="IPR000742">
    <property type="entry name" value="EGF"/>
</dbReference>
<dbReference type="InterPro" id="IPR050372">
    <property type="entry name" value="Neurexin-related_CASP"/>
</dbReference>
<dbReference type="PANTHER" id="PTHR15036">
    <property type="entry name" value="PIKACHURIN-LIKE PROTEIN"/>
    <property type="match status" value="1"/>
</dbReference>
<proteinExistence type="predicted"/>
<sequence length="937" mass="106325">MINGEEVLNRTSQVRQINFKGKTQMLQADCDCNMEEESLVSFLTYDSYLNLYRDSSNESFSITFKVKSKGGNILQGLVYSQNGVYPWKLKFEEQRMILTLSTPDKVYLVAPQNMDKKDWLEVVLTLDGKNLALVVNDQRDSMSLDSNITIDDKLTFTGFVGCLKAIVLDGNPQDLRSYIGTSVSRDVVGGCQKTLLATAEDCPTGSFCSVQSTFDCEKEIYEGNCHLEVFCEFHKNGYTFTIVDHNIPQRFTNVKNKAKYFLVNVQYREFTAEGLRYLISTSEECYQDVKISCGDMTTFYKQVSFSSAFLAGIDHLGDRHFGVCHCTGFEDCYQSTSQNSTNKNGYRIVNQTALPILQLKIQREDSDDAPYSEPHLSLGKLYCKNNEIKNEPIAFLSSKSSLILRPWIEGELLLRFRTSSKNSLLIHYGMPSKSQSVTFTTSYPMNEGQWNALWIDVVQNSFRIIFNDQIKFSNFNNENVMHLMDGFFILGNIPKEYRNDKDKDIDNGLIGCYSPIRLNNKALNTSELISNSYKSQEISLGCKGACDENPCQNGATCLEKWTSYECSCVNPFAHLGINCENNLNTNAVTLFSSTEAVYYNSGFVDESVSPLTSNFTFNIKTNEPNCILFVAMDYLQNIIQIHLENSTIIRLLLNFGDELAELKIDTGEYSLNKGQSLQIVVERFQNRTDLLVFTQNQTFSSTLDRGITLITEEDYKQYPYEVQNQLIQYQHSFTVPEKFSLIFIGGVKSYGATSNLPGLIGCFRGLRINETIMNFSDVMVLPTDAKVKCDERSEVCRNGGSCSDTFNSTSEEGSFVCNCEGTSYIGLHCDEEIAYTFNGREDGIGLTGWSFLYNETLRISFAFRSESFESVSNLLLFLKLNNTRSSESENISIVLYDDRILLKSWRGKEIYLENNLEELQERHFVQVTFNSSEILFS</sequence>
<comment type="caution">
    <text evidence="2">Lacks conserved residue(s) required for the propagation of feature annotation.</text>
</comment>
<dbReference type="Pfam" id="PF00008">
    <property type="entry name" value="EGF"/>
    <property type="match status" value="1"/>
</dbReference>
<dbReference type="Gene3D" id="2.60.120.1000">
    <property type="match status" value="1"/>
</dbReference>
<dbReference type="PROSITE" id="PS01186">
    <property type="entry name" value="EGF_2"/>
    <property type="match status" value="1"/>
</dbReference>